<dbReference type="InterPro" id="IPR006694">
    <property type="entry name" value="Fatty_acid_hydroxylase"/>
</dbReference>
<dbReference type="Pfam" id="PF04116">
    <property type="entry name" value="FA_hydroxylase"/>
    <property type="match status" value="1"/>
</dbReference>
<evidence type="ECO:0000313" key="9">
    <source>
        <dbReference type="Proteomes" id="UP000015100"/>
    </source>
</evidence>
<protein>
    <recommendedName>
        <fullName evidence="7">Fatty acid hydroxylase domain-containing protein</fullName>
    </recommendedName>
</protein>
<proteinExistence type="predicted"/>
<evidence type="ECO:0000256" key="6">
    <source>
        <dbReference type="SAM" id="Phobius"/>
    </source>
</evidence>
<evidence type="ECO:0000256" key="1">
    <source>
        <dbReference type="ARBA" id="ARBA00004370"/>
    </source>
</evidence>
<keyword evidence="4 6" id="KW-0472">Membrane</keyword>
<dbReference type="Proteomes" id="UP000015100">
    <property type="component" value="Unassembled WGS sequence"/>
</dbReference>
<dbReference type="HOGENOM" id="CLU_605661_0_0_1"/>
<dbReference type="GO" id="GO:0016020">
    <property type="term" value="C:membrane"/>
    <property type="evidence" value="ECO:0007669"/>
    <property type="project" value="UniProtKB-SubCell"/>
</dbReference>
<dbReference type="GO" id="GO:0005506">
    <property type="term" value="F:iron ion binding"/>
    <property type="evidence" value="ECO:0007669"/>
    <property type="project" value="InterPro"/>
</dbReference>
<evidence type="ECO:0000256" key="3">
    <source>
        <dbReference type="ARBA" id="ARBA00022989"/>
    </source>
</evidence>
<reference evidence="9" key="2">
    <citation type="submission" date="2013-04" db="EMBL/GenBank/DDBJ databases">
        <title>Genomic mechanisms accounting for the adaptation to parasitism in nematode-trapping fungi.</title>
        <authorList>
            <person name="Ahren D.G."/>
        </authorList>
    </citation>
    <scope>NUCLEOTIDE SEQUENCE [LARGE SCALE GENOMIC DNA]</scope>
    <source>
        <strain evidence="9">CBS 200.50</strain>
    </source>
</reference>
<dbReference type="eggNOG" id="KOG0873">
    <property type="taxonomic scope" value="Eukaryota"/>
</dbReference>
<reference evidence="8 9" key="1">
    <citation type="journal article" date="2013" name="PLoS Genet.">
        <title>Genomic mechanisms accounting for the adaptation to parasitism in nematode-trapping fungi.</title>
        <authorList>
            <person name="Meerupati T."/>
            <person name="Andersson K.M."/>
            <person name="Friman E."/>
            <person name="Kumar D."/>
            <person name="Tunlid A."/>
            <person name="Ahren D."/>
        </authorList>
    </citation>
    <scope>NUCLEOTIDE SEQUENCE [LARGE SCALE GENOMIC DNA]</scope>
    <source>
        <strain evidence="8 9">CBS 200.50</strain>
    </source>
</reference>
<comment type="subcellular location">
    <subcellularLocation>
        <location evidence="1">Membrane</location>
    </subcellularLocation>
</comment>
<evidence type="ECO:0000259" key="7">
    <source>
        <dbReference type="Pfam" id="PF04116"/>
    </source>
</evidence>
<dbReference type="PANTHER" id="PTHR11863">
    <property type="entry name" value="STEROL DESATURASE"/>
    <property type="match status" value="1"/>
</dbReference>
<feature type="transmembrane region" description="Helical" evidence="6">
    <location>
        <begin position="204"/>
        <end position="228"/>
    </location>
</feature>
<accession>S8ABL0</accession>
<feature type="region of interest" description="Disordered" evidence="5">
    <location>
        <begin position="1"/>
        <end position="24"/>
    </location>
</feature>
<dbReference type="STRING" id="1284197.S8ABL0"/>
<evidence type="ECO:0000256" key="2">
    <source>
        <dbReference type="ARBA" id="ARBA00022692"/>
    </source>
</evidence>
<sequence length="469" mass="54123">MSQPKTSPAAAEEVAQLGEPVSRQDATTNEEIATLIEQEFSFKVKRLPENFIIRVGFENSLLFFLWSLLFISNSIRRLGFWDSFTNLSTQYREAFTSTNVGRAARLDSPSLDKYSLWRGWVVPAFLAGSAYIITSLICLSHELYHWKPELLEYYFQLTKKSRIGRFIPQVLLNWFFQHYASKHREHTANRIQRRKHLALEDSKAFLKILQVVGFNLFISVVGVLVLWVCLLQTKVESHDISILPKSYVPPIQGLVWYFINDFFYFYPHWIAHTAPGTKPLYTRIFPQRIARGLHNHFKESHRMHHKTKANLGIAAWYCSPWEQIMFNLFPAFIGPLVTQVLADAAGVEKVWGTHLVTLYVWLTVAALASVLAHTGYRSTWNDPGKHDFHHERAFDPKNATNFGTLGFFDWLHGTASTVPLADTKEWRAQRDRQAALYEASRRTGIPLTKEQTEVIQQPDHSAEWTNKNV</sequence>
<feature type="domain" description="Fatty acid hydroxylase" evidence="7">
    <location>
        <begin position="254"/>
        <end position="414"/>
    </location>
</feature>
<dbReference type="GO" id="GO:0008610">
    <property type="term" value="P:lipid biosynthetic process"/>
    <property type="evidence" value="ECO:0007669"/>
    <property type="project" value="InterPro"/>
</dbReference>
<comment type="caution">
    <text evidence="8">The sequence shown here is derived from an EMBL/GenBank/DDBJ whole genome shotgun (WGS) entry which is preliminary data.</text>
</comment>
<keyword evidence="2 6" id="KW-0812">Transmembrane</keyword>
<keyword evidence="9" id="KW-1185">Reference proteome</keyword>
<organism evidence="8 9">
    <name type="scientific">Dactylellina haptotyla (strain CBS 200.50)</name>
    <name type="common">Nematode-trapping fungus</name>
    <name type="synonym">Monacrosporium haptotylum</name>
    <dbReference type="NCBI Taxonomy" id="1284197"/>
    <lineage>
        <taxon>Eukaryota</taxon>
        <taxon>Fungi</taxon>
        <taxon>Dikarya</taxon>
        <taxon>Ascomycota</taxon>
        <taxon>Pezizomycotina</taxon>
        <taxon>Orbiliomycetes</taxon>
        <taxon>Orbiliales</taxon>
        <taxon>Orbiliaceae</taxon>
        <taxon>Dactylellina</taxon>
    </lineage>
</organism>
<keyword evidence="3 6" id="KW-1133">Transmembrane helix</keyword>
<evidence type="ECO:0000256" key="5">
    <source>
        <dbReference type="SAM" id="MobiDB-lite"/>
    </source>
</evidence>
<dbReference type="OrthoDB" id="408954at2759"/>
<dbReference type="AlphaFoldDB" id="S8ABL0"/>
<gene>
    <name evidence="8" type="ORF">H072_7755</name>
</gene>
<evidence type="ECO:0000256" key="4">
    <source>
        <dbReference type="ARBA" id="ARBA00023136"/>
    </source>
</evidence>
<dbReference type="GO" id="GO:0016491">
    <property type="term" value="F:oxidoreductase activity"/>
    <property type="evidence" value="ECO:0007669"/>
    <property type="project" value="InterPro"/>
</dbReference>
<dbReference type="OMA" id="PHWIAHT"/>
<feature type="transmembrane region" description="Helical" evidence="6">
    <location>
        <begin position="120"/>
        <end position="139"/>
    </location>
</feature>
<evidence type="ECO:0000313" key="8">
    <source>
        <dbReference type="EMBL" id="EPS38516.1"/>
    </source>
</evidence>
<dbReference type="EMBL" id="AQGS01000545">
    <property type="protein sequence ID" value="EPS38516.1"/>
    <property type="molecule type" value="Genomic_DNA"/>
</dbReference>
<dbReference type="InterPro" id="IPR050307">
    <property type="entry name" value="Sterol_Desaturase_Related"/>
</dbReference>
<name>S8ABL0_DACHA</name>
<feature type="transmembrane region" description="Helical" evidence="6">
    <location>
        <begin position="51"/>
        <end position="71"/>
    </location>
</feature>